<dbReference type="AlphaFoldDB" id="A0A163XTB3"/>
<organism evidence="1 2">
    <name type="scientific">Tardiphaga robiniae</name>
    <dbReference type="NCBI Taxonomy" id="943830"/>
    <lineage>
        <taxon>Bacteria</taxon>
        <taxon>Pseudomonadati</taxon>
        <taxon>Pseudomonadota</taxon>
        <taxon>Alphaproteobacteria</taxon>
        <taxon>Hyphomicrobiales</taxon>
        <taxon>Nitrobacteraceae</taxon>
        <taxon>Tardiphaga</taxon>
    </lineage>
</organism>
<proteinExistence type="predicted"/>
<evidence type="ECO:0000313" key="2">
    <source>
        <dbReference type="Proteomes" id="UP000076574"/>
    </source>
</evidence>
<gene>
    <name evidence="1" type="ORF">A4A58_13190</name>
</gene>
<dbReference type="EMBL" id="LVYV01000045">
    <property type="protein sequence ID" value="KZD21338.1"/>
    <property type="molecule type" value="Genomic_DNA"/>
</dbReference>
<dbReference type="GO" id="GO:0008168">
    <property type="term" value="F:methyltransferase activity"/>
    <property type="evidence" value="ECO:0007669"/>
    <property type="project" value="UniProtKB-KW"/>
</dbReference>
<dbReference type="Gene3D" id="3.40.50.150">
    <property type="entry name" value="Vaccinia Virus protein VP39"/>
    <property type="match status" value="1"/>
</dbReference>
<evidence type="ECO:0000313" key="1">
    <source>
        <dbReference type="EMBL" id="KZD21338.1"/>
    </source>
</evidence>
<dbReference type="Proteomes" id="UP000076574">
    <property type="component" value="Unassembled WGS sequence"/>
</dbReference>
<protein>
    <submittedName>
        <fullName evidence="1">SAM-dependent methyltransferase</fullName>
    </submittedName>
</protein>
<dbReference type="PANTHER" id="PTHR43861">
    <property type="entry name" value="TRANS-ACONITATE 2-METHYLTRANSFERASE-RELATED"/>
    <property type="match status" value="1"/>
</dbReference>
<dbReference type="SUPFAM" id="SSF53335">
    <property type="entry name" value="S-adenosyl-L-methionine-dependent methyltransferases"/>
    <property type="match status" value="1"/>
</dbReference>
<comment type="caution">
    <text evidence="1">The sequence shown here is derived from an EMBL/GenBank/DDBJ whole genome shotgun (WGS) entry which is preliminary data.</text>
</comment>
<dbReference type="InterPro" id="IPR029063">
    <property type="entry name" value="SAM-dependent_MTases_sf"/>
</dbReference>
<accession>A0A163XTB3</accession>
<keyword evidence="2" id="KW-1185">Reference proteome</keyword>
<dbReference type="GO" id="GO:0032259">
    <property type="term" value="P:methylation"/>
    <property type="evidence" value="ECO:0007669"/>
    <property type="project" value="UniProtKB-KW"/>
</dbReference>
<keyword evidence="1" id="KW-0808">Transferase</keyword>
<sequence length="247" mass="27428">MLNGDTSSESYRASHQSADIVADYAKTFEVGYCAALWRNVEQPLLESILRPLGGPERTSLDFACGTGRITKVSASFFGSVVGVDVSEAMLLAASVPDNVTLRCIDITNDPGQQIFDVATAFRFFLNAEDALRRDALRAIYRYLRKDGVLVCNIQLNATSPIGMVSRILNWAYPRRPRNTLTLDQFSRVLSAEGFEVIESTYYGYLPRPGSFLPRLCEVLVGPFEKICRSLKVPGFLAEHFLIVSRKA</sequence>
<dbReference type="CDD" id="cd02440">
    <property type="entry name" value="AdoMet_MTases"/>
    <property type="match status" value="1"/>
</dbReference>
<reference evidence="1 2" key="1">
    <citation type="submission" date="2016-03" db="EMBL/GenBank/DDBJ databases">
        <title>Microsymbionts genomes from the relict species Vavilovia formosa (Stev.) Fed.</title>
        <authorList>
            <person name="Kopat V."/>
            <person name="Chirak E."/>
            <person name="Kimeklis A."/>
            <person name="Andronov E."/>
        </authorList>
    </citation>
    <scope>NUCLEOTIDE SEQUENCE [LARGE SCALE GENOMIC DNA]</scope>
    <source>
        <strain evidence="1 2">Vaf07</strain>
    </source>
</reference>
<keyword evidence="1" id="KW-0489">Methyltransferase</keyword>
<dbReference type="PANTHER" id="PTHR43861:SF1">
    <property type="entry name" value="TRANS-ACONITATE 2-METHYLTRANSFERASE"/>
    <property type="match status" value="1"/>
</dbReference>
<dbReference type="RefSeq" id="WP_068736367.1">
    <property type="nucleotide sequence ID" value="NZ_LVYV01000045.1"/>
</dbReference>
<name>A0A163XTB3_9BRAD</name>
<dbReference type="Pfam" id="PF13489">
    <property type="entry name" value="Methyltransf_23"/>
    <property type="match status" value="1"/>
</dbReference>
<dbReference type="OrthoDB" id="8073258at2"/>